<dbReference type="GO" id="GO:0009626">
    <property type="term" value="P:plant-type hypersensitive response"/>
    <property type="evidence" value="ECO:0007669"/>
    <property type="project" value="UniProtKB-ARBA"/>
</dbReference>
<dbReference type="InterPro" id="IPR055414">
    <property type="entry name" value="LRR_R13L4/SHOC2-like"/>
</dbReference>
<dbReference type="GO" id="GO:0043531">
    <property type="term" value="F:ADP binding"/>
    <property type="evidence" value="ECO:0007669"/>
    <property type="project" value="InterPro"/>
</dbReference>
<dbReference type="Gene3D" id="1.20.5.4130">
    <property type="match status" value="1"/>
</dbReference>
<name>A0AAD8VCX0_LOLMU</name>
<dbReference type="Pfam" id="PF23559">
    <property type="entry name" value="WHD_DRP"/>
    <property type="match status" value="1"/>
</dbReference>
<dbReference type="GO" id="GO:0042742">
    <property type="term" value="P:defense response to bacterium"/>
    <property type="evidence" value="ECO:0007669"/>
    <property type="project" value="UniProtKB-ARBA"/>
</dbReference>
<dbReference type="InterPro" id="IPR041118">
    <property type="entry name" value="Rx_N"/>
</dbReference>
<dbReference type="CDD" id="cd14798">
    <property type="entry name" value="RX-CC_like"/>
    <property type="match status" value="1"/>
</dbReference>
<dbReference type="Pfam" id="PF18052">
    <property type="entry name" value="Rx_N"/>
    <property type="match status" value="1"/>
</dbReference>
<feature type="domain" description="Disease resistance R13L4/SHOC-2-like LRR" evidence="10">
    <location>
        <begin position="542"/>
        <end position="899"/>
    </location>
</feature>
<dbReference type="PRINTS" id="PR00364">
    <property type="entry name" value="DISEASERSIST"/>
</dbReference>
<dbReference type="InterPro" id="IPR044974">
    <property type="entry name" value="Disease_R_plants"/>
</dbReference>
<evidence type="ECO:0000256" key="3">
    <source>
        <dbReference type="ARBA" id="ARBA00022737"/>
    </source>
</evidence>
<keyword evidence="6" id="KW-0175">Coiled coil</keyword>
<evidence type="ECO:0000259" key="8">
    <source>
        <dbReference type="Pfam" id="PF18052"/>
    </source>
</evidence>
<dbReference type="Pfam" id="PF00931">
    <property type="entry name" value="NB-ARC"/>
    <property type="match status" value="1"/>
</dbReference>
<evidence type="ECO:0000256" key="6">
    <source>
        <dbReference type="ARBA" id="ARBA00023054"/>
    </source>
</evidence>
<evidence type="ECO:0000259" key="9">
    <source>
        <dbReference type="Pfam" id="PF23559"/>
    </source>
</evidence>
<feature type="domain" description="Disease resistance N-terminal" evidence="8">
    <location>
        <begin position="9"/>
        <end position="91"/>
    </location>
</feature>
<dbReference type="AlphaFoldDB" id="A0AAD8VCX0"/>
<evidence type="ECO:0000256" key="4">
    <source>
        <dbReference type="ARBA" id="ARBA00022741"/>
    </source>
</evidence>
<feature type="domain" description="Disease resistance protein winged helix" evidence="9">
    <location>
        <begin position="420"/>
        <end position="491"/>
    </location>
</feature>
<dbReference type="Gene3D" id="3.40.50.300">
    <property type="entry name" value="P-loop containing nucleotide triphosphate hydrolases"/>
    <property type="match status" value="1"/>
</dbReference>
<comment type="caution">
    <text evidence="11">The sequence shown here is derived from an EMBL/GenBank/DDBJ whole genome shotgun (WGS) entry which is preliminary data.</text>
</comment>
<dbReference type="Proteomes" id="UP001231189">
    <property type="component" value="Unassembled WGS sequence"/>
</dbReference>
<evidence type="ECO:0000259" key="10">
    <source>
        <dbReference type="Pfam" id="PF23598"/>
    </source>
</evidence>
<dbReference type="InterPro" id="IPR032675">
    <property type="entry name" value="LRR_dom_sf"/>
</dbReference>
<dbReference type="Gene3D" id="3.80.10.10">
    <property type="entry name" value="Ribonuclease Inhibitor"/>
    <property type="match status" value="1"/>
</dbReference>
<gene>
    <name evidence="11" type="ORF">QYE76_016805</name>
</gene>
<dbReference type="PANTHER" id="PTHR23155">
    <property type="entry name" value="DISEASE RESISTANCE PROTEIN RP"/>
    <property type="match status" value="1"/>
</dbReference>
<dbReference type="EMBL" id="JAUUTY010000137">
    <property type="protein sequence ID" value="KAK1603032.1"/>
    <property type="molecule type" value="Genomic_DNA"/>
</dbReference>
<comment type="similarity">
    <text evidence="1">Belongs to the disease resistance NB-LRR family.</text>
</comment>
<evidence type="ECO:0000313" key="11">
    <source>
        <dbReference type="EMBL" id="KAK1603032.1"/>
    </source>
</evidence>
<dbReference type="SUPFAM" id="SSF52540">
    <property type="entry name" value="P-loop containing nucleoside triphosphate hydrolases"/>
    <property type="match status" value="1"/>
</dbReference>
<evidence type="ECO:0000256" key="5">
    <source>
        <dbReference type="ARBA" id="ARBA00022821"/>
    </source>
</evidence>
<evidence type="ECO:0000256" key="2">
    <source>
        <dbReference type="ARBA" id="ARBA00022614"/>
    </source>
</evidence>
<dbReference type="InterPro" id="IPR042197">
    <property type="entry name" value="Apaf_helical"/>
</dbReference>
<dbReference type="InterPro" id="IPR036388">
    <property type="entry name" value="WH-like_DNA-bd_sf"/>
</dbReference>
<proteinExistence type="inferred from homology"/>
<dbReference type="InterPro" id="IPR038005">
    <property type="entry name" value="RX-like_CC"/>
</dbReference>
<dbReference type="Gene3D" id="1.10.10.10">
    <property type="entry name" value="Winged helix-like DNA-binding domain superfamily/Winged helix DNA-binding domain"/>
    <property type="match status" value="1"/>
</dbReference>
<dbReference type="Pfam" id="PF23598">
    <property type="entry name" value="LRR_14"/>
    <property type="match status" value="1"/>
</dbReference>
<dbReference type="SUPFAM" id="SSF52058">
    <property type="entry name" value="L domain-like"/>
    <property type="match status" value="1"/>
</dbReference>
<dbReference type="InterPro" id="IPR027417">
    <property type="entry name" value="P-loop_NTPase"/>
</dbReference>
<evidence type="ECO:0000259" key="7">
    <source>
        <dbReference type="Pfam" id="PF00931"/>
    </source>
</evidence>
<keyword evidence="3" id="KW-0677">Repeat</keyword>
<dbReference type="PANTHER" id="PTHR23155:SF906">
    <property type="entry name" value="OS08G0205100 PROTEIN"/>
    <property type="match status" value="1"/>
</dbReference>
<dbReference type="InterPro" id="IPR058922">
    <property type="entry name" value="WHD_DRP"/>
</dbReference>
<keyword evidence="12" id="KW-1185">Reference proteome</keyword>
<sequence>MAVSASTGVMNSLLGKLTTLMGDEYRKLKGVRNKVVSLHEEFSSMNALLVKLAGMDELDVQAKVWRDQVREMSYDIEDCIDDFMHDLEVKGATTGFLKKTAERFKKLKVRHQIANKINGIEARVLQVHERRIRYKLDEYNPTTSIVHIDPRALAIFADAAGLVGIDTPRDELVELLMDQGQDLKVASIVGFGGLGKTTLANEVCREIKGKFTCHAFVSVSLNPDIPRLLQNLLLKLTRQQSSPSSSLDDVITNIREYLLDERYFIIIDDLWDTSAWDIIKCAFPENNHGSRVLTTTRIYSVAAACCSKSRGCVYEMKSLNDHHSRRMFFTRIFGSEDSCPTELVDVSMDILKKCGGLPLAIISISSLLADQPKTTFEYVRKSLGFMFDGNPTLHQMRQILDLSFRNLPNHLKTCLLYLGMYPEDHEIHRVDLLRQWIAEGFVCPTPGLDAEDVAISYFNELINRSMIQPVYTDDNGVVSSCRVHDIMLDVIRSKTEEENFISVLNDPEAVLGMHRNIRRASLQCSGEECRVTSAMVNGSLSKVRTVYAFGGFSCQSLMLLKYVRVLHLDIGRYDVLDLTGISSLFLLRYLKVVGLWRIELPSQIGKLQQLETLVLERSASKIPSDIVSLPLLLHLIVPEDTVFPDGIGRLGLLRTLWFFNLERNSMENIEGLGEMTRLSDFVFEWTGEGEDLVEGARRMDVLRSSLQRISGSLRILHMEPVKLGSGVLDGWTTFSPPPIHLREMAMWGCVFSTIPKWFGHLRDLQSLSFMVRAAGLKDDGVAILAGLPSLVFLWLESESEEPLEERVRIPGSGMAFQALKHFRLCCWAPLLTFEAGAMPVLKKLFLQLILSSCESGGSVEGPLDGIEHLPAGLREIEIAIKGERDEDKDAVKSSLKIALEERYPGAALNIWCR</sequence>
<dbReference type="GO" id="GO:0002758">
    <property type="term" value="P:innate immune response-activating signaling pathway"/>
    <property type="evidence" value="ECO:0007669"/>
    <property type="project" value="UniProtKB-ARBA"/>
</dbReference>
<protein>
    <submittedName>
        <fullName evidence="11">Uncharacterized protein</fullName>
    </submittedName>
</protein>
<evidence type="ECO:0000313" key="12">
    <source>
        <dbReference type="Proteomes" id="UP001231189"/>
    </source>
</evidence>
<organism evidence="11 12">
    <name type="scientific">Lolium multiflorum</name>
    <name type="common">Italian ryegrass</name>
    <name type="synonym">Lolium perenne subsp. multiflorum</name>
    <dbReference type="NCBI Taxonomy" id="4521"/>
    <lineage>
        <taxon>Eukaryota</taxon>
        <taxon>Viridiplantae</taxon>
        <taxon>Streptophyta</taxon>
        <taxon>Embryophyta</taxon>
        <taxon>Tracheophyta</taxon>
        <taxon>Spermatophyta</taxon>
        <taxon>Magnoliopsida</taxon>
        <taxon>Liliopsida</taxon>
        <taxon>Poales</taxon>
        <taxon>Poaceae</taxon>
        <taxon>BOP clade</taxon>
        <taxon>Pooideae</taxon>
        <taxon>Poodae</taxon>
        <taxon>Poeae</taxon>
        <taxon>Poeae Chloroplast Group 2 (Poeae type)</taxon>
        <taxon>Loliodinae</taxon>
        <taxon>Loliinae</taxon>
        <taxon>Lolium</taxon>
    </lineage>
</organism>
<keyword evidence="2" id="KW-0433">Leucine-rich repeat</keyword>
<dbReference type="InterPro" id="IPR002182">
    <property type="entry name" value="NB-ARC"/>
</dbReference>
<accession>A0AAD8VCX0</accession>
<keyword evidence="4" id="KW-0547">Nucleotide-binding</keyword>
<dbReference type="Gene3D" id="1.10.8.430">
    <property type="entry name" value="Helical domain of apoptotic protease-activating factors"/>
    <property type="match status" value="1"/>
</dbReference>
<feature type="domain" description="NB-ARC" evidence="7">
    <location>
        <begin position="168"/>
        <end position="331"/>
    </location>
</feature>
<reference evidence="11" key="1">
    <citation type="submission" date="2023-07" db="EMBL/GenBank/DDBJ databases">
        <title>A chromosome-level genome assembly of Lolium multiflorum.</title>
        <authorList>
            <person name="Chen Y."/>
            <person name="Copetti D."/>
            <person name="Kolliker R."/>
            <person name="Studer B."/>
        </authorList>
    </citation>
    <scope>NUCLEOTIDE SEQUENCE</scope>
    <source>
        <strain evidence="11">02402/16</strain>
        <tissue evidence="11">Leaf</tissue>
    </source>
</reference>
<evidence type="ECO:0000256" key="1">
    <source>
        <dbReference type="ARBA" id="ARBA00008894"/>
    </source>
</evidence>
<dbReference type="FunFam" id="1.10.10.10:FF:000322">
    <property type="entry name" value="Probable disease resistance protein At1g63360"/>
    <property type="match status" value="1"/>
</dbReference>
<keyword evidence="5" id="KW-0611">Plant defense</keyword>